<evidence type="ECO:0000256" key="2">
    <source>
        <dbReference type="ARBA" id="ARBA00023015"/>
    </source>
</evidence>
<feature type="coiled-coil region" evidence="7">
    <location>
        <begin position="189"/>
        <end position="227"/>
    </location>
</feature>
<gene>
    <name evidence="10" type="ORF">Prudu_1235S000100</name>
</gene>
<keyword evidence="4" id="KW-0238">DNA-binding</keyword>
<dbReference type="GO" id="GO:0003677">
    <property type="term" value="F:DNA binding"/>
    <property type="evidence" value="ECO:0007669"/>
    <property type="project" value="UniProtKB-KW"/>
</dbReference>
<keyword evidence="6" id="KW-0539">Nucleus</keyword>
<evidence type="ECO:0000256" key="1">
    <source>
        <dbReference type="ARBA" id="ARBA00004049"/>
    </source>
</evidence>
<dbReference type="GO" id="GO:0003700">
    <property type="term" value="F:DNA-binding transcription factor activity"/>
    <property type="evidence" value="ECO:0007669"/>
    <property type="project" value="InterPro"/>
</dbReference>
<sequence>MIGMKGYGPFDWQCEWTLPQVQDSFLDAAVPFMDQSCLNLNPLYSSLDIQPIRSAFQGDEIVLGNGSGVCNDLFGELMEPSNNQQKQIQHQHQPPLLMCKNEENGSAENELEEETKVISKRSHLSTRLRSSNSTSLNSSKMLSRETISNYFYMPITQAAKELNVGLTLLKKRCRELGIHRWPHRKLASLQTLIRNIQELGKEGEESEEKLRNAIQLLERERKLLEEVPDMQLEDNTKRLRQACFKANYKKRKIMGMNNMDQSQSSFICSNNEIHEYASIMDDGYEEDEEIKSLLSDSFSSSNSNNICLFYILFSYKLKRLSSFNEAQIVPSLCKEGDAFKKLQMLKILVM</sequence>
<protein>
    <submittedName>
        <fullName evidence="10">RWP-RK domain-containing protein</fullName>
    </submittedName>
</protein>
<comment type="function">
    <text evidence="1">Putative transcription factor.</text>
</comment>
<dbReference type="AlphaFoldDB" id="A0A5H2XT55"/>
<keyword evidence="2" id="KW-0805">Transcription regulation</keyword>
<evidence type="ECO:0000256" key="7">
    <source>
        <dbReference type="SAM" id="Coils"/>
    </source>
</evidence>
<feature type="compositionally biased region" description="Low complexity" evidence="8">
    <location>
        <begin position="127"/>
        <end position="137"/>
    </location>
</feature>
<evidence type="ECO:0000256" key="8">
    <source>
        <dbReference type="SAM" id="MobiDB-lite"/>
    </source>
</evidence>
<reference evidence="10" key="1">
    <citation type="journal article" date="2019" name="Science">
        <title>Mutation of a bHLH transcription factor allowed almond domestication.</title>
        <authorList>
            <person name="Sanchez-Perez R."/>
            <person name="Pavan S."/>
            <person name="Mazzeo R."/>
            <person name="Moldovan C."/>
            <person name="Aiese Cigliano R."/>
            <person name="Del Cueto J."/>
            <person name="Ricciardi F."/>
            <person name="Lotti C."/>
            <person name="Ricciardi L."/>
            <person name="Dicenta F."/>
            <person name="Lopez-Marques R.L."/>
            <person name="Lindberg Moller B."/>
        </authorList>
    </citation>
    <scope>NUCLEOTIDE SEQUENCE</scope>
</reference>
<feature type="region of interest" description="Disordered" evidence="8">
    <location>
        <begin position="108"/>
        <end position="137"/>
    </location>
</feature>
<keyword evidence="5" id="KW-0804">Transcription</keyword>
<dbReference type="PANTHER" id="PTHR46373">
    <property type="entry name" value="PROTEIN RKD4"/>
    <property type="match status" value="1"/>
</dbReference>
<dbReference type="InterPro" id="IPR044607">
    <property type="entry name" value="RKD-like"/>
</dbReference>
<dbReference type="Pfam" id="PF02042">
    <property type="entry name" value="RWP-RK"/>
    <property type="match status" value="1"/>
</dbReference>
<dbReference type="InterPro" id="IPR003035">
    <property type="entry name" value="RWP-RK_dom"/>
</dbReference>
<evidence type="ECO:0000259" key="9">
    <source>
        <dbReference type="PROSITE" id="PS51519"/>
    </source>
</evidence>
<dbReference type="PANTHER" id="PTHR46373:SF20">
    <property type="entry name" value="PROTEIN RKD1"/>
    <property type="match status" value="1"/>
</dbReference>
<evidence type="ECO:0000256" key="6">
    <source>
        <dbReference type="ARBA" id="ARBA00023242"/>
    </source>
</evidence>
<proteinExistence type="predicted"/>
<name>A0A5H2XT55_PRUDU</name>
<dbReference type="PROSITE" id="PS51519">
    <property type="entry name" value="RWP_RK"/>
    <property type="match status" value="1"/>
</dbReference>
<evidence type="ECO:0000256" key="4">
    <source>
        <dbReference type="ARBA" id="ARBA00023125"/>
    </source>
</evidence>
<keyword evidence="3 7" id="KW-0175">Coiled coil</keyword>
<accession>A0A5H2XT55</accession>
<evidence type="ECO:0000313" key="10">
    <source>
        <dbReference type="EMBL" id="BBN69894.1"/>
    </source>
</evidence>
<dbReference type="EMBL" id="AP021572">
    <property type="protein sequence ID" value="BBN69894.1"/>
    <property type="molecule type" value="Genomic_DNA"/>
</dbReference>
<organism evidence="10">
    <name type="scientific">Prunus dulcis</name>
    <name type="common">Almond</name>
    <name type="synonym">Amygdalus dulcis</name>
    <dbReference type="NCBI Taxonomy" id="3755"/>
    <lineage>
        <taxon>Eukaryota</taxon>
        <taxon>Viridiplantae</taxon>
        <taxon>Streptophyta</taxon>
        <taxon>Embryophyta</taxon>
        <taxon>Tracheophyta</taxon>
        <taxon>Spermatophyta</taxon>
        <taxon>Magnoliopsida</taxon>
        <taxon>eudicotyledons</taxon>
        <taxon>Gunneridae</taxon>
        <taxon>Pentapetalae</taxon>
        <taxon>rosids</taxon>
        <taxon>fabids</taxon>
        <taxon>Rosales</taxon>
        <taxon>Rosaceae</taxon>
        <taxon>Amygdaloideae</taxon>
        <taxon>Amygdaleae</taxon>
        <taxon>Prunus</taxon>
    </lineage>
</organism>
<evidence type="ECO:0000256" key="3">
    <source>
        <dbReference type="ARBA" id="ARBA00023054"/>
    </source>
</evidence>
<feature type="domain" description="RWP-RK" evidence="9">
    <location>
        <begin position="120"/>
        <end position="209"/>
    </location>
</feature>
<evidence type="ECO:0000256" key="5">
    <source>
        <dbReference type="ARBA" id="ARBA00023163"/>
    </source>
</evidence>